<evidence type="ECO:0000313" key="2">
    <source>
        <dbReference type="Proteomes" id="UP000693952"/>
    </source>
</evidence>
<protein>
    <submittedName>
        <fullName evidence="1">Uncharacterized protein</fullName>
    </submittedName>
</protein>
<dbReference type="EMBL" id="CP077074">
    <property type="protein sequence ID" value="QXH38753.1"/>
    <property type="molecule type" value="Genomic_DNA"/>
</dbReference>
<proteinExistence type="predicted"/>
<evidence type="ECO:0000313" key="1">
    <source>
        <dbReference type="EMBL" id="QXH38753.1"/>
    </source>
</evidence>
<reference evidence="1" key="1">
    <citation type="submission" date="2021-06" db="EMBL/GenBank/DDBJ databases">
        <title>Updating the genus Pseudomonas: Description of 43 new species and partition of the Pseudomonas putida group.</title>
        <authorList>
            <person name="Girard L."/>
            <person name="Lood C."/>
            <person name="Vandamme P."/>
            <person name="Rokni-Zadeh H."/>
            <person name="van Noort V."/>
            <person name="Hofte M."/>
            <person name="Lavigne R."/>
            <person name="De Mot R."/>
        </authorList>
    </citation>
    <scope>NUCLEOTIDE SEQUENCE</scope>
    <source>
        <strain evidence="1">CMR12a</strain>
    </source>
</reference>
<accession>A0ABX8MJ98</accession>
<dbReference type="RefSeq" id="WP_164487334.1">
    <property type="nucleotide sequence ID" value="NZ_CP027706.1"/>
</dbReference>
<dbReference type="Proteomes" id="UP000693952">
    <property type="component" value="Chromosome"/>
</dbReference>
<gene>
    <name evidence="1" type="ORF">KSS89_21120</name>
</gene>
<organism evidence="1 2">
    <name type="scientific">Pseudomonas sessilinigenes</name>
    <dbReference type="NCBI Taxonomy" id="658629"/>
    <lineage>
        <taxon>Bacteria</taxon>
        <taxon>Pseudomonadati</taxon>
        <taxon>Pseudomonadota</taxon>
        <taxon>Gammaproteobacteria</taxon>
        <taxon>Pseudomonadales</taxon>
        <taxon>Pseudomonadaceae</taxon>
        <taxon>Pseudomonas</taxon>
    </lineage>
</organism>
<name>A0ABX8MJ98_9PSED</name>
<sequence length="51" mass="5466">MHFLLIQPPGDPAIRAWIIAGCLALPDAAPVVDYLSLPTRAAQGRLALERS</sequence>
<keyword evidence="2" id="KW-1185">Reference proteome</keyword>